<keyword evidence="3" id="KW-1185">Reference proteome</keyword>
<dbReference type="OrthoDB" id="9783412at2"/>
<dbReference type="AlphaFoldDB" id="A0A2T4TXX4"/>
<reference evidence="2 3" key="1">
    <citation type="submission" date="2017-09" db="EMBL/GenBank/DDBJ databases">
        <title>Bloom of a denitrifying methanotroph, Candidatus Methylomirabilis limnetica, in a deep stratified lake.</title>
        <authorList>
            <person name="Graf J.S."/>
            <person name="Marchant H.K."/>
            <person name="Tienken D."/>
            <person name="Hach P.F."/>
            <person name="Brand A."/>
            <person name="Schubert C.J."/>
            <person name="Kuypers M.M."/>
            <person name="Milucka J."/>
        </authorList>
    </citation>
    <scope>NUCLEOTIDE SEQUENCE [LARGE SCALE GENOMIC DNA]</scope>
    <source>
        <strain evidence="2 3">Zug</strain>
    </source>
</reference>
<comment type="caution">
    <text evidence="2">The sequence shown here is derived from an EMBL/GenBank/DDBJ whole genome shotgun (WGS) entry which is preliminary data.</text>
</comment>
<dbReference type="EMBL" id="NVQC01000021">
    <property type="protein sequence ID" value="PTL35940.1"/>
    <property type="molecule type" value="Genomic_DNA"/>
</dbReference>
<proteinExistence type="predicted"/>
<dbReference type="RefSeq" id="WP_107562183.1">
    <property type="nucleotide sequence ID" value="NZ_NVQC01000021.1"/>
</dbReference>
<organism evidence="2 3">
    <name type="scientific">Candidatus Methylomirabilis limnetica</name>
    <dbReference type="NCBI Taxonomy" id="2033718"/>
    <lineage>
        <taxon>Bacteria</taxon>
        <taxon>Candidatus Methylomirabilota</taxon>
        <taxon>Candidatus Methylomirabilia</taxon>
        <taxon>Candidatus Methylomirabilales</taxon>
        <taxon>Candidatus Methylomirabilaceae</taxon>
        <taxon>Candidatus Methylomirabilis</taxon>
    </lineage>
</organism>
<accession>A0A2T4TXX4</accession>
<reference evidence="3" key="2">
    <citation type="journal article" date="2018" name="Environ. Microbiol.">
        <title>Bloom of a denitrifying methanotroph, 'Candidatus Methylomirabilis limnetica', in a deep stratified lake.</title>
        <authorList>
            <person name="Graf J.S."/>
            <person name="Mayr M.J."/>
            <person name="Marchant H.K."/>
            <person name="Tienken D."/>
            <person name="Hach P.F."/>
            <person name="Brand A."/>
            <person name="Schubert C.J."/>
            <person name="Kuypers M.M."/>
            <person name="Milucka J."/>
        </authorList>
    </citation>
    <scope>NUCLEOTIDE SEQUENCE [LARGE SCALE GENOMIC DNA]</scope>
    <source>
        <strain evidence="3">Zug</strain>
    </source>
</reference>
<evidence type="ECO:0000313" key="2">
    <source>
        <dbReference type="EMBL" id="PTL35940.1"/>
    </source>
</evidence>
<protein>
    <recommendedName>
        <fullName evidence="4">AAA domain-containing protein</fullName>
    </recommendedName>
</protein>
<feature type="compositionally biased region" description="Basic and acidic residues" evidence="1">
    <location>
        <begin position="113"/>
        <end position="136"/>
    </location>
</feature>
<gene>
    <name evidence="2" type="ORF">CLG94_07160</name>
</gene>
<name>A0A2T4TXX4_9BACT</name>
<evidence type="ECO:0000313" key="3">
    <source>
        <dbReference type="Proteomes" id="UP000241436"/>
    </source>
</evidence>
<dbReference type="Proteomes" id="UP000241436">
    <property type="component" value="Unassembled WGS sequence"/>
</dbReference>
<evidence type="ECO:0000256" key="1">
    <source>
        <dbReference type="SAM" id="MobiDB-lite"/>
    </source>
</evidence>
<evidence type="ECO:0008006" key="4">
    <source>
        <dbReference type="Google" id="ProtNLM"/>
    </source>
</evidence>
<sequence>MGSKEDRQNRISQGGLPPDSVRYDLLQTDLFLELLKRPFLLREQLLAAAAKQLKGPVIIDEVQKVPQLLDEIHWLIENRGLRGRVPARPVRYGCEETQGMGRDILTPLRRRSRDTEWEQRDTGNERVTRQHESTNN</sequence>
<feature type="region of interest" description="Disordered" evidence="1">
    <location>
        <begin position="103"/>
        <end position="136"/>
    </location>
</feature>